<organism evidence="2">
    <name type="scientific">Pseudomonas solani</name>
    <dbReference type="NCBI Taxonomy" id="2731552"/>
    <lineage>
        <taxon>Bacteria</taxon>
        <taxon>Pseudomonadati</taxon>
        <taxon>Pseudomonadota</taxon>
        <taxon>Gammaproteobacteria</taxon>
        <taxon>Pseudomonadales</taxon>
        <taxon>Pseudomonadaceae</taxon>
        <taxon>Pseudomonas</taxon>
    </lineage>
</organism>
<dbReference type="AlphaFoldDB" id="A0AAU7Y0R2"/>
<gene>
    <name evidence="2" type="ORF">ABS648_26120</name>
</gene>
<reference evidence="2" key="1">
    <citation type="submission" date="2023-08" db="EMBL/GenBank/DDBJ databases">
        <title>Increased levels of nutrients transform a symbiont into a lethal pathobiont.</title>
        <authorList>
            <person name="Lachnit T."/>
            <person name="Ulrich L."/>
            <person name="Willmer F.M."/>
            <person name="Hasenbein T."/>
            <person name="Steiner L.X."/>
            <person name="Wolters M."/>
            <person name="Herbst E.M."/>
            <person name="Deines P."/>
        </authorList>
    </citation>
    <scope>NUCLEOTIDE SEQUENCE</scope>
    <source>
        <strain evidence="2">T3</strain>
    </source>
</reference>
<feature type="compositionally biased region" description="Acidic residues" evidence="1">
    <location>
        <begin position="63"/>
        <end position="74"/>
    </location>
</feature>
<evidence type="ECO:0000256" key="1">
    <source>
        <dbReference type="SAM" id="MobiDB-lite"/>
    </source>
</evidence>
<evidence type="ECO:0000313" key="2">
    <source>
        <dbReference type="EMBL" id="XBY63381.1"/>
    </source>
</evidence>
<protein>
    <recommendedName>
        <fullName evidence="3">Phosphotransferase system, HPr-related protein</fullName>
    </recommendedName>
</protein>
<feature type="compositionally biased region" description="Basic and acidic residues" evidence="1">
    <location>
        <begin position="17"/>
        <end position="26"/>
    </location>
</feature>
<dbReference type="RefSeq" id="WP_350447038.1">
    <property type="nucleotide sequence ID" value="NZ_CP158373.1"/>
</dbReference>
<evidence type="ECO:0008006" key="3">
    <source>
        <dbReference type="Google" id="ProtNLM"/>
    </source>
</evidence>
<feature type="region of interest" description="Disordered" evidence="1">
    <location>
        <begin position="1"/>
        <end position="113"/>
    </location>
</feature>
<sequence>MSHPDPTRNNPATDEEHDPKAPEKSLTEAPAGSGPVEEFPPRQLREAGLTRGGTPHPPKDFDLSPEELLEDETDTSLSNPSGTLSRDFDLSVTGDEEEELHEEEQPRYARRAR</sequence>
<accession>A0AAU7Y0R2</accession>
<dbReference type="EMBL" id="CP158373">
    <property type="protein sequence ID" value="XBY63381.1"/>
    <property type="molecule type" value="Genomic_DNA"/>
</dbReference>
<name>A0AAU7Y0R2_9PSED</name>
<proteinExistence type="predicted"/>